<dbReference type="PROSITE" id="PS51186">
    <property type="entry name" value="GNAT"/>
    <property type="match status" value="1"/>
</dbReference>
<dbReference type="Gene3D" id="3.40.630.30">
    <property type="match status" value="1"/>
</dbReference>
<dbReference type="InterPro" id="IPR000182">
    <property type="entry name" value="GNAT_dom"/>
</dbReference>
<dbReference type="PANTHER" id="PTHR43877">
    <property type="entry name" value="AMINOALKYLPHOSPHONATE N-ACETYLTRANSFERASE-RELATED-RELATED"/>
    <property type="match status" value="1"/>
</dbReference>
<evidence type="ECO:0000313" key="5">
    <source>
        <dbReference type="Proteomes" id="UP001157017"/>
    </source>
</evidence>
<evidence type="ECO:0000313" key="4">
    <source>
        <dbReference type="EMBL" id="GMA85162.1"/>
    </source>
</evidence>
<protein>
    <recommendedName>
        <fullName evidence="3">N-acetyltransferase domain-containing protein</fullName>
    </recommendedName>
</protein>
<dbReference type="Proteomes" id="UP001157017">
    <property type="component" value="Unassembled WGS sequence"/>
</dbReference>
<proteinExistence type="predicted"/>
<accession>A0ABQ6JBI3</accession>
<reference evidence="5" key="1">
    <citation type="journal article" date="2019" name="Int. J. Syst. Evol. Microbiol.">
        <title>The Global Catalogue of Microorganisms (GCM) 10K type strain sequencing project: providing services to taxonomists for standard genome sequencing and annotation.</title>
        <authorList>
            <consortium name="The Broad Institute Genomics Platform"/>
            <consortium name="The Broad Institute Genome Sequencing Center for Infectious Disease"/>
            <person name="Wu L."/>
            <person name="Ma J."/>
        </authorList>
    </citation>
    <scope>NUCLEOTIDE SEQUENCE [LARGE SCALE GENOMIC DNA]</scope>
    <source>
        <strain evidence="5">NBRC 108730</strain>
    </source>
</reference>
<dbReference type="EMBL" id="BSUZ01000001">
    <property type="protein sequence ID" value="GMA85162.1"/>
    <property type="molecule type" value="Genomic_DNA"/>
</dbReference>
<name>A0ABQ6JBI3_9ACTN</name>
<evidence type="ECO:0000259" key="3">
    <source>
        <dbReference type="PROSITE" id="PS51186"/>
    </source>
</evidence>
<keyword evidence="2" id="KW-0012">Acyltransferase</keyword>
<evidence type="ECO:0000256" key="1">
    <source>
        <dbReference type="ARBA" id="ARBA00022679"/>
    </source>
</evidence>
<gene>
    <name evidence="4" type="ORF">GCM10025868_04120</name>
</gene>
<comment type="caution">
    <text evidence="4">The sequence shown here is derived from an EMBL/GenBank/DDBJ whole genome shotgun (WGS) entry which is preliminary data.</text>
</comment>
<dbReference type="InterPro" id="IPR016181">
    <property type="entry name" value="Acyl_CoA_acyltransferase"/>
</dbReference>
<keyword evidence="1" id="KW-0808">Transferase</keyword>
<dbReference type="SUPFAM" id="SSF55729">
    <property type="entry name" value="Acyl-CoA N-acyltransferases (Nat)"/>
    <property type="match status" value="1"/>
</dbReference>
<sequence>MVAWVGVRDAAGELLACAAHTEHVPGVPHLASIAVHPAARGQGFGGAVTAAVSRRALQHGAEVVTLGMYADNVAARRVYQRLGFHCRHHWSSRRLLPAAADTADRSA</sequence>
<keyword evidence="5" id="KW-1185">Reference proteome</keyword>
<dbReference type="Pfam" id="PF00583">
    <property type="entry name" value="Acetyltransf_1"/>
    <property type="match status" value="1"/>
</dbReference>
<dbReference type="CDD" id="cd04301">
    <property type="entry name" value="NAT_SF"/>
    <property type="match status" value="1"/>
</dbReference>
<feature type="domain" description="N-acetyltransferase" evidence="3">
    <location>
        <begin position="1"/>
        <end position="103"/>
    </location>
</feature>
<dbReference type="InterPro" id="IPR050832">
    <property type="entry name" value="Bact_Acetyltransf"/>
</dbReference>
<evidence type="ECO:0000256" key="2">
    <source>
        <dbReference type="ARBA" id="ARBA00023315"/>
    </source>
</evidence>
<organism evidence="4 5">
    <name type="scientific">Angustibacter aerolatus</name>
    <dbReference type="NCBI Taxonomy" id="1162965"/>
    <lineage>
        <taxon>Bacteria</taxon>
        <taxon>Bacillati</taxon>
        <taxon>Actinomycetota</taxon>
        <taxon>Actinomycetes</taxon>
        <taxon>Kineosporiales</taxon>
        <taxon>Kineosporiaceae</taxon>
    </lineage>
</organism>